<evidence type="ECO:0000256" key="3">
    <source>
        <dbReference type="ARBA" id="ARBA00023163"/>
    </source>
</evidence>
<dbReference type="GO" id="GO:0006355">
    <property type="term" value="P:regulation of DNA-templated transcription"/>
    <property type="evidence" value="ECO:0007669"/>
    <property type="project" value="InterPro"/>
</dbReference>
<keyword evidence="6" id="KW-1185">Reference proteome</keyword>
<evidence type="ECO:0000256" key="1">
    <source>
        <dbReference type="ARBA" id="ARBA00023015"/>
    </source>
</evidence>
<proteinExistence type="predicted"/>
<sequence length="214" mass="24442">MVATKLINRSSRSINMEDSMLDYFFRTYNHGQMCSDISYDVEKDEILHLSENFRELTGQHCGQKFNQCLLFIKTIIHPEDYSTFLVRLVEFVKLDRAKMAIDPKSAIRSFTFRVNDSKQEWVSVKLHALMLSSNTLVGIVHKQNNLADEEPAAVSAREKEILNLIADGNSAKIIGDKLNISPNTVITHRNNLKKKFRAKNTAELIKEAVKSQVI</sequence>
<keyword evidence="3" id="KW-0804">Transcription</keyword>
<dbReference type="PROSITE" id="PS50043">
    <property type="entry name" value="HTH_LUXR_2"/>
    <property type="match status" value="1"/>
</dbReference>
<accession>A0A419VZ60</accession>
<feature type="domain" description="HTH luxR-type" evidence="4">
    <location>
        <begin position="147"/>
        <end position="212"/>
    </location>
</feature>
<dbReference type="PANTHER" id="PTHR44688:SF16">
    <property type="entry name" value="DNA-BINDING TRANSCRIPTIONAL ACTIVATOR DEVR_DOSR"/>
    <property type="match status" value="1"/>
</dbReference>
<comment type="caution">
    <text evidence="5">The sequence shown here is derived from an EMBL/GenBank/DDBJ whole genome shotgun (WGS) entry which is preliminary data.</text>
</comment>
<evidence type="ECO:0000313" key="5">
    <source>
        <dbReference type="EMBL" id="RKD88350.1"/>
    </source>
</evidence>
<evidence type="ECO:0000313" key="6">
    <source>
        <dbReference type="Proteomes" id="UP000283387"/>
    </source>
</evidence>
<dbReference type="PANTHER" id="PTHR44688">
    <property type="entry name" value="DNA-BINDING TRANSCRIPTIONAL ACTIVATOR DEVR_DOSR"/>
    <property type="match status" value="1"/>
</dbReference>
<keyword evidence="2" id="KW-0238">DNA-binding</keyword>
<dbReference type="GO" id="GO:0003677">
    <property type="term" value="F:DNA binding"/>
    <property type="evidence" value="ECO:0007669"/>
    <property type="project" value="UniProtKB-KW"/>
</dbReference>
<dbReference type="InterPro" id="IPR000792">
    <property type="entry name" value="Tscrpt_reg_LuxR_C"/>
</dbReference>
<dbReference type="PRINTS" id="PR00038">
    <property type="entry name" value="HTHLUXR"/>
</dbReference>
<name>A0A419VZ60_9BACT</name>
<dbReference type="SUPFAM" id="SSF46894">
    <property type="entry name" value="C-terminal effector domain of the bipartite response regulators"/>
    <property type="match status" value="1"/>
</dbReference>
<keyword evidence="1" id="KW-0805">Transcription regulation</keyword>
<dbReference type="EMBL" id="RAPN01000002">
    <property type="protein sequence ID" value="RKD88350.1"/>
    <property type="molecule type" value="Genomic_DNA"/>
</dbReference>
<dbReference type="PROSITE" id="PS00622">
    <property type="entry name" value="HTH_LUXR_1"/>
    <property type="match status" value="1"/>
</dbReference>
<protein>
    <submittedName>
        <fullName evidence="5">Regulatory LuxR family protein</fullName>
    </submittedName>
</protein>
<evidence type="ECO:0000256" key="2">
    <source>
        <dbReference type="ARBA" id="ARBA00023125"/>
    </source>
</evidence>
<dbReference type="Gene3D" id="1.10.10.10">
    <property type="entry name" value="Winged helix-like DNA-binding domain superfamily/Winged helix DNA-binding domain"/>
    <property type="match status" value="1"/>
</dbReference>
<reference evidence="5 6" key="1">
    <citation type="submission" date="2018-09" db="EMBL/GenBank/DDBJ databases">
        <title>Genomic Encyclopedia of Archaeal and Bacterial Type Strains, Phase II (KMG-II): from individual species to whole genera.</title>
        <authorList>
            <person name="Goeker M."/>
        </authorList>
    </citation>
    <scope>NUCLEOTIDE SEQUENCE [LARGE SCALE GENOMIC DNA]</scope>
    <source>
        <strain evidence="5 6">DSM 27148</strain>
    </source>
</reference>
<dbReference type="AlphaFoldDB" id="A0A419VZ60"/>
<gene>
    <name evidence="5" type="ORF">BC643_3499</name>
</gene>
<dbReference type="InterPro" id="IPR036388">
    <property type="entry name" value="WH-like_DNA-bd_sf"/>
</dbReference>
<dbReference type="Proteomes" id="UP000283387">
    <property type="component" value="Unassembled WGS sequence"/>
</dbReference>
<dbReference type="OrthoDB" id="9797341at2"/>
<dbReference type="CDD" id="cd06170">
    <property type="entry name" value="LuxR_C_like"/>
    <property type="match status" value="1"/>
</dbReference>
<organism evidence="5 6">
    <name type="scientific">Mangrovibacterium diazotrophicum</name>
    <dbReference type="NCBI Taxonomy" id="1261403"/>
    <lineage>
        <taxon>Bacteria</taxon>
        <taxon>Pseudomonadati</taxon>
        <taxon>Bacteroidota</taxon>
        <taxon>Bacteroidia</taxon>
        <taxon>Marinilabiliales</taxon>
        <taxon>Prolixibacteraceae</taxon>
        <taxon>Mangrovibacterium</taxon>
    </lineage>
</organism>
<dbReference type="InterPro" id="IPR016032">
    <property type="entry name" value="Sig_transdc_resp-reg_C-effctor"/>
</dbReference>
<dbReference type="Pfam" id="PF00196">
    <property type="entry name" value="GerE"/>
    <property type="match status" value="1"/>
</dbReference>
<evidence type="ECO:0000259" key="4">
    <source>
        <dbReference type="PROSITE" id="PS50043"/>
    </source>
</evidence>
<dbReference type="SMART" id="SM00421">
    <property type="entry name" value="HTH_LUXR"/>
    <property type="match status" value="1"/>
</dbReference>